<keyword evidence="5" id="KW-0511">Multifunctional enzyme</keyword>
<dbReference type="InterPro" id="IPR029044">
    <property type="entry name" value="Nucleotide-diphossugar_trans"/>
</dbReference>
<comment type="pathway">
    <text evidence="1">Nucleotide-sugar biosynthesis; UDP-N-acetyl-alpha-D-glucosamine biosynthesis; N-acetyl-alpha-D-glucosamine 1-phosphate from alpha-D-glucosamine 6-phosphate (route II): step 2/2.</text>
</comment>
<name>A0A1F7L066_9BACT</name>
<dbReference type="EMBL" id="MGBR01000001">
    <property type="protein sequence ID" value="OGK73523.1"/>
    <property type="molecule type" value="Genomic_DNA"/>
</dbReference>
<evidence type="ECO:0000256" key="3">
    <source>
        <dbReference type="ARBA" id="ARBA00022679"/>
    </source>
</evidence>
<dbReference type="InterPro" id="IPR011004">
    <property type="entry name" value="Trimer_LpxA-like_sf"/>
</dbReference>
<evidence type="ECO:0000256" key="1">
    <source>
        <dbReference type="ARBA" id="ARBA00005166"/>
    </source>
</evidence>
<reference evidence="11 12" key="1">
    <citation type="journal article" date="2016" name="Nat. Commun.">
        <title>Thousands of microbial genomes shed light on interconnected biogeochemical processes in an aquifer system.</title>
        <authorList>
            <person name="Anantharaman K."/>
            <person name="Brown C.T."/>
            <person name="Hug L.A."/>
            <person name="Sharon I."/>
            <person name="Castelle C.J."/>
            <person name="Probst A.J."/>
            <person name="Thomas B.C."/>
            <person name="Singh A."/>
            <person name="Wilkins M.J."/>
            <person name="Karaoz U."/>
            <person name="Brodie E.L."/>
            <person name="Williams K.H."/>
            <person name="Hubbard S.S."/>
            <person name="Banfield J.F."/>
        </authorList>
    </citation>
    <scope>NUCLEOTIDE SEQUENCE [LARGE SCALE GENOMIC DNA]</scope>
</reference>
<dbReference type="Gene3D" id="2.160.10.10">
    <property type="entry name" value="Hexapeptide repeat proteins"/>
    <property type="match status" value="1"/>
</dbReference>
<dbReference type="InterPro" id="IPR050065">
    <property type="entry name" value="GlmU-like"/>
</dbReference>
<comment type="catalytic activity">
    <reaction evidence="7">
        <text>alpha-D-glucosamine 1-phosphate + acetyl-CoA = N-acetyl-alpha-D-glucosamine 1-phosphate + CoA + H(+)</text>
        <dbReference type="Rhea" id="RHEA:13725"/>
        <dbReference type="ChEBI" id="CHEBI:15378"/>
        <dbReference type="ChEBI" id="CHEBI:57287"/>
        <dbReference type="ChEBI" id="CHEBI:57288"/>
        <dbReference type="ChEBI" id="CHEBI:57776"/>
        <dbReference type="ChEBI" id="CHEBI:58516"/>
        <dbReference type="EC" id="2.3.1.157"/>
    </reaction>
</comment>
<evidence type="ECO:0000259" key="9">
    <source>
        <dbReference type="Pfam" id="PF00483"/>
    </source>
</evidence>
<keyword evidence="6" id="KW-0012">Acyltransferase</keyword>
<comment type="pathway">
    <text evidence="2">Nucleotide-sugar biosynthesis; UDP-N-acetyl-alpha-D-glucosamine biosynthesis; UDP-N-acetyl-alpha-D-glucosamine from N-acetyl-alpha-D-glucosamine 1-phosphate: step 1/1.</text>
</comment>
<dbReference type="GO" id="GO:0019134">
    <property type="term" value="F:glucosamine-1-phosphate N-acetyltransferase activity"/>
    <property type="evidence" value="ECO:0007669"/>
    <property type="project" value="UniProtKB-EC"/>
</dbReference>
<sequence length="417" mass="46401">MKKISNIVILAGGDSDRFWPLKEKFLFSILGKSLLQRLVEGVLPYGEQIFVVCNKHNEGSIHEATKGKVKTIIQNNQGTGMAAAVLSCDSEVKDNVLILNASDFFDFNILSEFLRRIEKGSPDFICLAKKTKEYFPGAYIEFNGENIVRFIEKPAPDKVPSDTLKLVVDYIADFQSFVKVLRETATNADDQYEKGLNSFLKNKTKTEYVLYESYWYMLKYSFHLLSMLRFYLAENRTSMIDKTASISKNAVINGVVYIGKHVVIGDFAKIAGPCYIGDNTIIADYALVRESHIGRNCLIGSSSEVARSYLGDNVMLHRNYIGDSVLANNVLCGAGAVTANFRFDEKEVYSFVKKNKINSGLKKLGAIVGTNTKIGVNSTIYPGVKIGSEVLIAPHEVIKQDVGDNLFYMNGAGMEKK</sequence>
<protein>
    <submittedName>
        <fullName evidence="11">Uncharacterized protein</fullName>
    </submittedName>
</protein>
<accession>A0A1F7L066</accession>
<dbReference type="Pfam" id="PF00483">
    <property type="entry name" value="NTP_transferase"/>
    <property type="match status" value="1"/>
</dbReference>
<proteinExistence type="predicted"/>
<keyword evidence="3" id="KW-0808">Transferase</keyword>
<evidence type="ECO:0000313" key="12">
    <source>
        <dbReference type="Proteomes" id="UP000177050"/>
    </source>
</evidence>
<comment type="catalytic activity">
    <reaction evidence="8">
        <text>N-acetyl-alpha-D-glucosamine 1-phosphate + UTP + H(+) = UDP-N-acetyl-alpha-D-glucosamine + diphosphate</text>
        <dbReference type="Rhea" id="RHEA:13509"/>
        <dbReference type="ChEBI" id="CHEBI:15378"/>
        <dbReference type="ChEBI" id="CHEBI:33019"/>
        <dbReference type="ChEBI" id="CHEBI:46398"/>
        <dbReference type="ChEBI" id="CHEBI:57705"/>
        <dbReference type="ChEBI" id="CHEBI:57776"/>
        <dbReference type="EC" id="2.7.7.23"/>
    </reaction>
</comment>
<dbReference type="Gene3D" id="3.90.550.10">
    <property type="entry name" value="Spore Coat Polysaccharide Biosynthesis Protein SpsA, Chain A"/>
    <property type="match status" value="1"/>
</dbReference>
<keyword evidence="4" id="KW-0548">Nucleotidyltransferase</keyword>
<feature type="domain" description="Mannose-1-phosphate guanyltransferase C-terminal" evidence="10">
    <location>
        <begin position="238"/>
        <end position="320"/>
    </location>
</feature>
<dbReference type="AlphaFoldDB" id="A0A1F7L066"/>
<dbReference type="PANTHER" id="PTHR43584">
    <property type="entry name" value="NUCLEOTIDYL TRANSFERASE"/>
    <property type="match status" value="1"/>
</dbReference>
<evidence type="ECO:0000256" key="4">
    <source>
        <dbReference type="ARBA" id="ARBA00022695"/>
    </source>
</evidence>
<organism evidence="11 12">
    <name type="scientific">Candidatus Roizmanbacteria bacterium RIFOXYD1_FULL_38_12</name>
    <dbReference type="NCBI Taxonomy" id="1802093"/>
    <lineage>
        <taxon>Bacteria</taxon>
        <taxon>Candidatus Roizmaniibacteriota</taxon>
    </lineage>
</organism>
<gene>
    <name evidence="11" type="ORF">A3K52_01885</name>
</gene>
<evidence type="ECO:0000256" key="2">
    <source>
        <dbReference type="ARBA" id="ARBA00005208"/>
    </source>
</evidence>
<feature type="domain" description="Nucleotidyl transferase" evidence="9">
    <location>
        <begin position="8"/>
        <end position="215"/>
    </location>
</feature>
<evidence type="ECO:0000256" key="6">
    <source>
        <dbReference type="ARBA" id="ARBA00023315"/>
    </source>
</evidence>
<dbReference type="InterPro" id="IPR056729">
    <property type="entry name" value="GMPPB_C"/>
</dbReference>
<dbReference type="GO" id="GO:0003977">
    <property type="term" value="F:UDP-N-acetylglucosamine diphosphorylase activity"/>
    <property type="evidence" value="ECO:0007669"/>
    <property type="project" value="UniProtKB-EC"/>
</dbReference>
<dbReference type="PANTHER" id="PTHR43584:SF8">
    <property type="entry name" value="N-ACETYLMURAMATE ALPHA-1-PHOSPHATE URIDYLYLTRANSFERASE"/>
    <property type="match status" value="1"/>
</dbReference>
<dbReference type="Proteomes" id="UP000177050">
    <property type="component" value="Unassembled WGS sequence"/>
</dbReference>
<evidence type="ECO:0000256" key="8">
    <source>
        <dbReference type="ARBA" id="ARBA00048493"/>
    </source>
</evidence>
<dbReference type="SUPFAM" id="SSF53448">
    <property type="entry name" value="Nucleotide-diphospho-sugar transferases"/>
    <property type="match status" value="1"/>
</dbReference>
<evidence type="ECO:0000256" key="7">
    <source>
        <dbReference type="ARBA" id="ARBA00048247"/>
    </source>
</evidence>
<dbReference type="InterPro" id="IPR005835">
    <property type="entry name" value="NTP_transferase_dom"/>
</dbReference>
<dbReference type="Pfam" id="PF25087">
    <property type="entry name" value="GMPPB_C"/>
    <property type="match status" value="1"/>
</dbReference>
<evidence type="ECO:0000259" key="10">
    <source>
        <dbReference type="Pfam" id="PF25087"/>
    </source>
</evidence>
<evidence type="ECO:0000256" key="5">
    <source>
        <dbReference type="ARBA" id="ARBA00023268"/>
    </source>
</evidence>
<comment type="caution">
    <text evidence="11">The sequence shown here is derived from an EMBL/GenBank/DDBJ whole genome shotgun (WGS) entry which is preliminary data.</text>
</comment>
<evidence type="ECO:0000313" key="11">
    <source>
        <dbReference type="EMBL" id="OGK73523.1"/>
    </source>
</evidence>
<dbReference type="SUPFAM" id="SSF51161">
    <property type="entry name" value="Trimeric LpxA-like enzymes"/>
    <property type="match status" value="1"/>
</dbReference>